<evidence type="ECO:0000256" key="3">
    <source>
        <dbReference type="PROSITE-ProRule" id="PRU00708"/>
    </source>
</evidence>
<dbReference type="Pfam" id="PF20430">
    <property type="entry name" value="Eplus_motif"/>
    <property type="match status" value="1"/>
</dbReference>
<evidence type="ECO:0000313" key="5">
    <source>
        <dbReference type="EMBL" id="KAJ7975325.1"/>
    </source>
</evidence>
<dbReference type="Pfam" id="PF01535">
    <property type="entry name" value="PPR"/>
    <property type="match status" value="4"/>
</dbReference>
<dbReference type="FunFam" id="1.25.40.10:FF:000393">
    <property type="entry name" value="Pentatricopeptide repeat-containing protein At1g20230"/>
    <property type="match status" value="1"/>
</dbReference>
<dbReference type="Proteomes" id="UP001163823">
    <property type="component" value="Chromosome 3"/>
</dbReference>
<dbReference type="EMBL" id="JARAOO010000003">
    <property type="protein sequence ID" value="KAJ7975325.1"/>
    <property type="molecule type" value="Genomic_DNA"/>
</dbReference>
<sequence>MFHTINHTIVNCLNSATASLCQARQAHAHILKVGLFNDTHLTTRLLSLYANNLCFTDANLVLDSVCDANLLSFSTLIHAFSKFKHFEHVLRVFSQMVSRGLVPDCYVLPSAVKACAGLQALKVGKQVHGIACVTEAESDSFVKSSLIHMYLKCNKIKDAHKLFDAMPEKDVIIWSALISGYSRQGRLDKAKELFSDMRDMGVEPNLVLWNGMIAGFSQSSLYCEAVMLFQKMYSEGFQPDGSTVCSVLPALGQLEDLISGKQIHGFAIKQGFGLDKCVVSALIDMYGKCTCTLDMSRVFDEADQMDIGSCNAFITGLSRNGLVDTALEIFRQFEDSRIELNVVSWTSMISSCSQNGKDMEALELFREMQSNGVEPNCITIPCLLPACGNIAALVHGKAVHCFSIRRGISGDVYVACSQNGLTEVGLHYFNCMSKDHGIEARMEHYACMVTLLGRVGKLQEAYSMIEKMPFEPDACVWGALLSSCRIHHNVSLGKVAAEKLFKLEPGNPGNYILLSNTYASKAMWSEVNIVRDMMKNMGLRKNPGCSWIGISNKLHMLLSGDKSHPQMDQILEKLDKLGIEMKKSGYFPITNFVLQDVEEQDKEQMLCGHSEKLAVVLGLLNTRSGAPLQVIKNLRICGDCHAFIKFISSFEGRELSVRDTNRFHHFKDGVCSCGDYW</sequence>
<evidence type="ECO:0000313" key="6">
    <source>
        <dbReference type="Proteomes" id="UP001163823"/>
    </source>
</evidence>
<dbReference type="GO" id="GO:0003723">
    <property type="term" value="F:RNA binding"/>
    <property type="evidence" value="ECO:0007669"/>
    <property type="project" value="InterPro"/>
</dbReference>
<reference evidence="5" key="1">
    <citation type="journal article" date="2023" name="Science">
        <title>Elucidation of the pathway for biosynthesis of saponin adjuvants from the soapbark tree.</title>
        <authorList>
            <person name="Reed J."/>
            <person name="Orme A."/>
            <person name="El-Demerdash A."/>
            <person name="Owen C."/>
            <person name="Martin L.B.B."/>
            <person name="Misra R.C."/>
            <person name="Kikuchi S."/>
            <person name="Rejzek M."/>
            <person name="Martin A.C."/>
            <person name="Harkess A."/>
            <person name="Leebens-Mack J."/>
            <person name="Louveau T."/>
            <person name="Stephenson M.J."/>
            <person name="Osbourn A."/>
        </authorList>
    </citation>
    <scope>NUCLEOTIDE SEQUENCE</scope>
    <source>
        <strain evidence="5">S10</strain>
    </source>
</reference>
<dbReference type="PANTHER" id="PTHR47926:SF347">
    <property type="entry name" value="PENTATRICOPEPTIDE REPEAT-CONTAINING PROTEIN"/>
    <property type="match status" value="1"/>
</dbReference>
<dbReference type="GO" id="GO:0009451">
    <property type="term" value="P:RNA modification"/>
    <property type="evidence" value="ECO:0007669"/>
    <property type="project" value="InterPro"/>
</dbReference>
<dbReference type="Pfam" id="PF14432">
    <property type="entry name" value="DYW_deaminase"/>
    <property type="match status" value="1"/>
</dbReference>
<dbReference type="Pfam" id="PF20431">
    <property type="entry name" value="E_motif"/>
    <property type="match status" value="1"/>
</dbReference>
<dbReference type="InterPro" id="IPR046848">
    <property type="entry name" value="E_motif"/>
</dbReference>
<feature type="repeat" description="PPR" evidence="3">
    <location>
        <begin position="341"/>
        <end position="375"/>
    </location>
</feature>
<dbReference type="FunFam" id="1.25.40.10:FF:000598">
    <property type="entry name" value="pentatricopeptide repeat-containing protein At1g20230 isoform X2"/>
    <property type="match status" value="1"/>
</dbReference>
<evidence type="ECO:0000259" key="4">
    <source>
        <dbReference type="Pfam" id="PF14432"/>
    </source>
</evidence>
<dbReference type="InterPro" id="IPR011990">
    <property type="entry name" value="TPR-like_helical_dom_sf"/>
</dbReference>
<dbReference type="PANTHER" id="PTHR47926">
    <property type="entry name" value="PENTATRICOPEPTIDE REPEAT-CONTAINING PROTEIN"/>
    <property type="match status" value="1"/>
</dbReference>
<dbReference type="InterPro" id="IPR002885">
    <property type="entry name" value="PPR_rpt"/>
</dbReference>
<feature type="repeat" description="PPR" evidence="3">
    <location>
        <begin position="306"/>
        <end position="340"/>
    </location>
</feature>
<dbReference type="FunFam" id="1.25.40.10:FF:000515">
    <property type="entry name" value="Pentatricopeptide repeat-containing protein chloroplastic"/>
    <property type="match status" value="1"/>
</dbReference>
<dbReference type="GO" id="GO:0008270">
    <property type="term" value="F:zinc ion binding"/>
    <property type="evidence" value="ECO:0007669"/>
    <property type="project" value="InterPro"/>
</dbReference>
<feature type="repeat" description="PPR" evidence="3">
    <location>
        <begin position="69"/>
        <end position="103"/>
    </location>
</feature>
<dbReference type="Pfam" id="PF13041">
    <property type="entry name" value="PPR_2"/>
    <property type="match status" value="2"/>
</dbReference>
<name>A0AAD7VH69_QUISA</name>
<feature type="domain" description="DYW" evidence="4">
    <location>
        <begin position="585"/>
        <end position="677"/>
    </location>
</feature>
<feature type="repeat" description="PPR" evidence="3">
    <location>
        <begin position="170"/>
        <end position="204"/>
    </location>
</feature>
<gene>
    <name evidence="5" type="ORF">O6P43_005263</name>
</gene>
<protein>
    <submittedName>
        <fullName evidence="5">Pentatricopeptide repeat-containing protein</fullName>
    </submittedName>
</protein>
<comment type="similarity">
    <text evidence="1">Belongs to the PPR family. PCMP-H subfamily.</text>
</comment>
<dbReference type="InterPro" id="IPR032867">
    <property type="entry name" value="DYW_dom"/>
</dbReference>
<dbReference type="NCBIfam" id="TIGR00756">
    <property type="entry name" value="PPR"/>
    <property type="match status" value="5"/>
</dbReference>
<organism evidence="5 6">
    <name type="scientific">Quillaja saponaria</name>
    <name type="common">Soap bark tree</name>
    <dbReference type="NCBI Taxonomy" id="32244"/>
    <lineage>
        <taxon>Eukaryota</taxon>
        <taxon>Viridiplantae</taxon>
        <taxon>Streptophyta</taxon>
        <taxon>Embryophyta</taxon>
        <taxon>Tracheophyta</taxon>
        <taxon>Spermatophyta</taxon>
        <taxon>Magnoliopsida</taxon>
        <taxon>eudicotyledons</taxon>
        <taxon>Gunneridae</taxon>
        <taxon>Pentapetalae</taxon>
        <taxon>rosids</taxon>
        <taxon>fabids</taxon>
        <taxon>Fabales</taxon>
        <taxon>Quillajaceae</taxon>
        <taxon>Quillaja</taxon>
    </lineage>
</organism>
<evidence type="ECO:0000256" key="2">
    <source>
        <dbReference type="ARBA" id="ARBA00022737"/>
    </source>
</evidence>
<accession>A0AAD7VH69</accession>
<dbReference type="InterPro" id="IPR046849">
    <property type="entry name" value="E2_motif"/>
</dbReference>
<dbReference type="InterPro" id="IPR046960">
    <property type="entry name" value="PPR_At4g14850-like_plant"/>
</dbReference>
<keyword evidence="6" id="KW-1185">Reference proteome</keyword>
<dbReference type="PROSITE" id="PS51375">
    <property type="entry name" value="PPR"/>
    <property type="match status" value="5"/>
</dbReference>
<evidence type="ECO:0000256" key="1">
    <source>
        <dbReference type="ARBA" id="ARBA00006643"/>
    </source>
</evidence>
<proteinExistence type="inferred from homology"/>
<dbReference type="Gene3D" id="1.25.40.10">
    <property type="entry name" value="Tetratricopeptide repeat domain"/>
    <property type="match status" value="4"/>
</dbReference>
<comment type="caution">
    <text evidence="5">The sequence shown here is derived from an EMBL/GenBank/DDBJ whole genome shotgun (WGS) entry which is preliminary data.</text>
</comment>
<dbReference type="KEGG" id="qsa:O6P43_005263"/>
<keyword evidence="2" id="KW-0677">Repeat</keyword>
<feature type="repeat" description="PPR" evidence="3">
    <location>
        <begin position="205"/>
        <end position="239"/>
    </location>
</feature>
<dbReference type="AlphaFoldDB" id="A0AAD7VH69"/>